<dbReference type="GO" id="GO:0006047">
    <property type="term" value="P:UDP-N-acetylglucosamine metabolic process"/>
    <property type="evidence" value="ECO:0007669"/>
    <property type="project" value="TreeGrafter"/>
</dbReference>
<sequence length="199" mass="22717">EFRKVPQHMEKILKRYGTEKSDMKPKAKEFNREYHRRLKLYYQADPEGRRRAPNCCFLFLGRNVNYPSALEGALKLKEISYISAEGYPAGEMKHGPIALIDENPWTVCIAPDSKLHDKMLSNIMEIRARRGIVVAIATEGDKEIRKVGAGYIIEIPPIEQTLSPFLVAIPLQLLAYFVAREFGEDIDQPRNLAKSVTVE</sequence>
<dbReference type="CDD" id="cd05009">
    <property type="entry name" value="SIS_GlmS_GlmD_2"/>
    <property type="match status" value="1"/>
</dbReference>
<dbReference type="InterPro" id="IPR046348">
    <property type="entry name" value="SIS_dom_sf"/>
</dbReference>
<dbReference type="InterPro" id="IPR001347">
    <property type="entry name" value="SIS_dom"/>
</dbReference>
<dbReference type="AlphaFoldDB" id="X0WI51"/>
<dbReference type="InterPro" id="IPR035490">
    <property type="entry name" value="GlmS/FrlB_SIS"/>
</dbReference>
<dbReference type="GO" id="GO:0004360">
    <property type="term" value="F:glutamine-fructose-6-phosphate transaminase (isomerizing) activity"/>
    <property type="evidence" value="ECO:0007669"/>
    <property type="project" value="TreeGrafter"/>
</dbReference>
<organism evidence="2">
    <name type="scientific">marine sediment metagenome</name>
    <dbReference type="NCBI Taxonomy" id="412755"/>
    <lineage>
        <taxon>unclassified sequences</taxon>
        <taxon>metagenomes</taxon>
        <taxon>ecological metagenomes</taxon>
    </lineage>
</organism>
<dbReference type="Pfam" id="PF01380">
    <property type="entry name" value="SIS"/>
    <property type="match status" value="1"/>
</dbReference>
<dbReference type="GO" id="GO:0006487">
    <property type="term" value="P:protein N-linked glycosylation"/>
    <property type="evidence" value="ECO:0007669"/>
    <property type="project" value="TreeGrafter"/>
</dbReference>
<dbReference type="GO" id="GO:0097367">
    <property type="term" value="F:carbohydrate derivative binding"/>
    <property type="evidence" value="ECO:0007669"/>
    <property type="project" value="InterPro"/>
</dbReference>
<name>X0WI51_9ZZZZ</name>
<dbReference type="GO" id="GO:0006002">
    <property type="term" value="P:fructose 6-phosphate metabolic process"/>
    <property type="evidence" value="ECO:0007669"/>
    <property type="project" value="TreeGrafter"/>
</dbReference>
<gene>
    <name evidence="2" type="ORF">S01H1_37450</name>
</gene>
<feature type="domain" description="SIS" evidence="1">
    <location>
        <begin position="44"/>
        <end position="189"/>
    </location>
</feature>
<dbReference type="SUPFAM" id="SSF53697">
    <property type="entry name" value="SIS domain"/>
    <property type="match status" value="1"/>
</dbReference>
<proteinExistence type="predicted"/>
<reference evidence="2" key="1">
    <citation type="journal article" date="2014" name="Front. Microbiol.">
        <title>High frequency of phylogenetically diverse reductive dehalogenase-homologous genes in deep subseafloor sedimentary metagenomes.</title>
        <authorList>
            <person name="Kawai M."/>
            <person name="Futagami T."/>
            <person name="Toyoda A."/>
            <person name="Takaki Y."/>
            <person name="Nishi S."/>
            <person name="Hori S."/>
            <person name="Arai W."/>
            <person name="Tsubouchi T."/>
            <person name="Morono Y."/>
            <person name="Uchiyama I."/>
            <person name="Ito T."/>
            <person name="Fujiyama A."/>
            <person name="Inagaki F."/>
            <person name="Takami H."/>
        </authorList>
    </citation>
    <scope>NUCLEOTIDE SEQUENCE</scope>
    <source>
        <strain evidence="2">Expedition CK06-06</strain>
    </source>
</reference>
<dbReference type="EMBL" id="BARS01023523">
    <property type="protein sequence ID" value="GAG12366.1"/>
    <property type="molecule type" value="Genomic_DNA"/>
</dbReference>
<comment type="caution">
    <text evidence="2">The sequence shown here is derived from an EMBL/GenBank/DDBJ whole genome shotgun (WGS) entry which is preliminary data.</text>
</comment>
<dbReference type="GO" id="GO:0005829">
    <property type="term" value="C:cytosol"/>
    <property type="evidence" value="ECO:0007669"/>
    <property type="project" value="TreeGrafter"/>
</dbReference>
<dbReference type="Gene3D" id="3.40.50.10490">
    <property type="entry name" value="Glucose-6-phosphate isomerase like protein, domain 1"/>
    <property type="match status" value="1"/>
</dbReference>
<protein>
    <recommendedName>
        <fullName evidence="1">SIS domain-containing protein</fullName>
    </recommendedName>
</protein>
<evidence type="ECO:0000259" key="1">
    <source>
        <dbReference type="PROSITE" id="PS51464"/>
    </source>
</evidence>
<dbReference type="PANTHER" id="PTHR10937">
    <property type="entry name" value="GLUCOSAMINE--FRUCTOSE-6-PHOSPHATE AMINOTRANSFERASE, ISOMERIZING"/>
    <property type="match status" value="1"/>
</dbReference>
<feature type="non-terminal residue" evidence="2">
    <location>
        <position position="1"/>
    </location>
</feature>
<evidence type="ECO:0000313" key="2">
    <source>
        <dbReference type="EMBL" id="GAG12366.1"/>
    </source>
</evidence>
<dbReference type="FunFam" id="3.40.50.10490:FF:000002">
    <property type="entry name" value="Glutamine--fructose-6-phosphate aminotransferase [isomerizing]"/>
    <property type="match status" value="1"/>
</dbReference>
<accession>X0WI51</accession>
<dbReference type="GO" id="GO:0046349">
    <property type="term" value="P:amino sugar biosynthetic process"/>
    <property type="evidence" value="ECO:0007669"/>
    <property type="project" value="UniProtKB-ARBA"/>
</dbReference>
<dbReference type="PANTHER" id="PTHR10937:SF0">
    <property type="entry name" value="GLUTAMINE--FRUCTOSE-6-PHOSPHATE TRANSAMINASE (ISOMERIZING)"/>
    <property type="match status" value="1"/>
</dbReference>
<dbReference type="PROSITE" id="PS51464">
    <property type="entry name" value="SIS"/>
    <property type="match status" value="1"/>
</dbReference>